<sequence>MKYETYFLPAPEDDREKLFELLLRRNYELVGAQFGIGPEDAIFLTGEIPFHAVDQHELDRILGSVWEFVERHWKAAMRIGFANRFNKSGSDSGH</sequence>
<accession>A0A381RF14</accession>
<dbReference type="Pfam" id="PF10722">
    <property type="entry name" value="YbjN"/>
    <property type="match status" value="1"/>
</dbReference>
<name>A0A381RF14_9ZZZZ</name>
<dbReference type="SUPFAM" id="SSF69635">
    <property type="entry name" value="Type III secretory system chaperone-like"/>
    <property type="match status" value="1"/>
</dbReference>
<proteinExistence type="predicted"/>
<dbReference type="InterPro" id="IPR019660">
    <property type="entry name" value="Put_sensory_transdc_reg_YbjN"/>
</dbReference>
<dbReference type="AlphaFoldDB" id="A0A381RF14"/>
<organism evidence="1">
    <name type="scientific">marine metagenome</name>
    <dbReference type="NCBI Taxonomy" id="408172"/>
    <lineage>
        <taxon>unclassified sequences</taxon>
        <taxon>metagenomes</taxon>
        <taxon>ecological metagenomes</taxon>
    </lineage>
</organism>
<reference evidence="1" key="1">
    <citation type="submission" date="2018-05" db="EMBL/GenBank/DDBJ databases">
        <authorList>
            <person name="Lanie J.A."/>
            <person name="Ng W.-L."/>
            <person name="Kazmierczak K.M."/>
            <person name="Andrzejewski T.M."/>
            <person name="Davidsen T.M."/>
            <person name="Wayne K.J."/>
            <person name="Tettelin H."/>
            <person name="Glass J.I."/>
            <person name="Rusch D."/>
            <person name="Podicherti R."/>
            <person name="Tsui H.-C.T."/>
            <person name="Winkler M.E."/>
        </authorList>
    </citation>
    <scope>NUCLEOTIDE SEQUENCE</scope>
</reference>
<protein>
    <submittedName>
        <fullName evidence="1">Uncharacterized protein</fullName>
    </submittedName>
</protein>
<evidence type="ECO:0000313" key="1">
    <source>
        <dbReference type="EMBL" id="SUZ89469.1"/>
    </source>
</evidence>
<dbReference type="EMBL" id="UINC01001816">
    <property type="protein sequence ID" value="SUZ89469.1"/>
    <property type="molecule type" value="Genomic_DNA"/>
</dbReference>
<dbReference type="Gene3D" id="3.30.1460.10">
    <property type="match status" value="1"/>
</dbReference>
<gene>
    <name evidence="1" type="ORF">METZ01_LOCUS42323</name>
</gene>